<comment type="caution">
    <text evidence="3">The sequence shown here is derived from an EMBL/GenBank/DDBJ whole genome shotgun (WGS) entry which is preliminary data.</text>
</comment>
<dbReference type="PROSITE" id="PS50011">
    <property type="entry name" value="PROTEIN_KINASE_DOM"/>
    <property type="match status" value="1"/>
</dbReference>
<feature type="compositionally biased region" description="Low complexity" evidence="1">
    <location>
        <begin position="392"/>
        <end position="409"/>
    </location>
</feature>
<name>A0ABU0RD55_9MICO</name>
<dbReference type="InterPro" id="IPR011009">
    <property type="entry name" value="Kinase-like_dom_sf"/>
</dbReference>
<dbReference type="Proteomes" id="UP001239083">
    <property type="component" value="Unassembled WGS sequence"/>
</dbReference>
<organism evidence="3 4">
    <name type="scientific">Agromyces ramosus</name>
    <dbReference type="NCBI Taxonomy" id="33879"/>
    <lineage>
        <taxon>Bacteria</taxon>
        <taxon>Bacillati</taxon>
        <taxon>Actinomycetota</taxon>
        <taxon>Actinomycetes</taxon>
        <taxon>Micrococcales</taxon>
        <taxon>Microbacteriaceae</taxon>
        <taxon>Agromyces</taxon>
    </lineage>
</organism>
<dbReference type="Gene3D" id="1.10.510.10">
    <property type="entry name" value="Transferase(Phosphotransferase) domain 1"/>
    <property type="match status" value="1"/>
</dbReference>
<dbReference type="InterPro" id="IPR000719">
    <property type="entry name" value="Prot_kinase_dom"/>
</dbReference>
<evidence type="ECO:0000256" key="1">
    <source>
        <dbReference type="SAM" id="MobiDB-lite"/>
    </source>
</evidence>
<dbReference type="RefSeq" id="WP_307044544.1">
    <property type="nucleotide sequence ID" value="NZ_JAUSYY010000001.1"/>
</dbReference>
<feature type="region of interest" description="Disordered" evidence="1">
    <location>
        <begin position="1"/>
        <end position="20"/>
    </location>
</feature>
<feature type="region of interest" description="Disordered" evidence="1">
    <location>
        <begin position="271"/>
        <end position="291"/>
    </location>
</feature>
<proteinExistence type="predicted"/>
<reference evidence="3 4" key="1">
    <citation type="submission" date="2023-07" db="EMBL/GenBank/DDBJ databases">
        <title>Comparative genomics of wheat-associated soil bacteria to identify genetic determinants of phenazine resistance.</title>
        <authorList>
            <person name="Mouncey N."/>
        </authorList>
    </citation>
    <scope>NUCLEOTIDE SEQUENCE [LARGE SCALE GENOMIC DNA]</scope>
    <source>
        <strain evidence="3 4">V3I3</strain>
    </source>
</reference>
<dbReference type="EMBL" id="JAUSYY010000001">
    <property type="protein sequence ID" value="MDQ0895998.1"/>
    <property type="molecule type" value="Genomic_DNA"/>
</dbReference>
<keyword evidence="4" id="KW-1185">Reference proteome</keyword>
<feature type="region of interest" description="Disordered" evidence="1">
    <location>
        <begin position="375"/>
        <end position="415"/>
    </location>
</feature>
<evidence type="ECO:0000313" key="4">
    <source>
        <dbReference type="Proteomes" id="UP001239083"/>
    </source>
</evidence>
<protein>
    <recommendedName>
        <fullName evidence="2">Protein kinase domain-containing protein</fullName>
    </recommendedName>
</protein>
<evidence type="ECO:0000259" key="2">
    <source>
        <dbReference type="PROSITE" id="PS50011"/>
    </source>
</evidence>
<feature type="compositionally biased region" description="Low complexity" evidence="1">
    <location>
        <begin position="375"/>
        <end position="385"/>
    </location>
</feature>
<accession>A0ABU0RD55</accession>
<feature type="domain" description="Protein kinase" evidence="2">
    <location>
        <begin position="30"/>
        <end position="281"/>
    </location>
</feature>
<evidence type="ECO:0000313" key="3">
    <source>
        <dbReference type="EMBL" id="MDQ0895998.1"/>
    </source>
</evidence>
<gene>
    <name evidence="3" type="ORF">QFZ26_003553</name>
</gene>
<sequence length="522" mass="54258">MSRSPRPVRPPVETAAVEAERPADTRVAGYRLLRRIASGDRADIYLATVDHSRTSGDEESGTALVALRIYDRARWNESIAVEVEAMSSDASGTLPLLYDIATLDDGRCCLAVERIAGIPASRLLAERRLEPGEAVTLLAPIVAAVAELARLGFVHTRLTVADVLIDDAGRPRLVGLGALQRIPAQRGADRTALLRRSHEALAGLISDVGDATRPAGALEAVDGLLRARLDARPFTSCEEEVERALFAAATPEPIAGIVPRARPAALPARMTTTPESQHGAPMPVDDEAGAGPADLADAVERRRGPGGLRTLLALAQLPGIDEFAGAADVDPTRPLLARLRAAASTRQRPLAFGALIGGGALVLLLTLVPPATAGGAGPAPTMPTADAETPLGDASAAGGDRSPAASASPRPRPAVDSDDAVAAVAELLELRSSCFATLDLACLDQVAQPGSAVEADDRAAIVAAREGSAAESVEFDLDAIAVSAEMGAAVLVTVQYIDAEREPASILVMRSEAGWRLRELFD</sequence>
<dbReference type="SUPFAM" id="SSF56112">
    <property type="entry name" value="Protein kinase-like (PK-like)"/>
    <property type="match status" value="1"/>
</dbReference>